<evidence type="ECO:0000313" key="2">
    <source>
        <dbReference type="Proteomes" id="UP000030416"/>
    </source>
</evidence>
<keyword evidence="2" id="KW-1185">Reference proteome</keyword>
<comment type="caution">
    <text evidence="1">The sequence shown here is derived from an EMBL/GenBank/DDBJ whole genome shotgun (WGS) entry which is preliminary data.</text>
</comment>
<dbReference type="Proteomes" id="UP000030416">
    <property type="component" value="Unassembled WGS sequence"/>
</dbReference>
<name>A0A0A3I2Y1_9BACL</name>
<dbReference type="eggNOG" id="ENOG502ZI8P">
    <property type="taxonomic scope" value="Bacteria"/>
</dbReference>
<accession>A0A0A3I2Y1</accession>
<reference evidence="1 2" key="1">
    <citation type="submission" date="2014-02" db="EMBL/GenBank/DDBJ databases">
        <title>Draft genome sequence of Lysinibacillus manganicus DSM 26584T.</title>
        <authorList>
            <person name="Zhang F."/>
            <person name="Wang G."/>
            <person name="Zhang L."/>
        </authorList>
    </citation>
    <scope>NUCLEOTIDE SEQUENCE [LARGE SCALE GENOMIC DNA]</scope>
    <source>
        <strain evidence="1 2">DSM 26584</strain>
    </source>
</reference>
<dbReference type="AlphaFoldDB" id="A0A0A3I2Y1"/>
<evidence type="ECO:0000313" key="1">
    <source>
        <dbReference type="EMBL" id="KGR79094.1"/>
    </source>
</evidence>
<protein>
    <submittedName>
        <fullName evidence="1">Uncharacterized protein</fullName>
    </submittedName>
</protein>
<sequence length="174" mass="20493">MIGLLLSVVFLVGCSNELTFEEFFHQEMKRMYKDANNFSYNLVHTELNAVHENDAIAVFKEHNSQGEQIFIAYFEKMENRWEWKQTRGAEWDTPHKWSAMNEIPYIYSGAISETDIKEIYAGNEKAKIIDVEGNKKYWYAISPFKEVQVKFVRNDGTEEIVESIDEEMLKDWGK</sequence>
<proteinExistence type="predicted"/>
<gene>
    <name evidence="1" type="ORF">CD29_08825</name>
</gene>
<dbReference type="EMBL" id="JPVN01000008">
    <property type="protein sequence ID" value="KGR79094.1"/>
    <property type="molecule type" value="Genomic_DNA"/>
</dbReference>
<organism evidence="1 2">
    <name type="scientific">Ureibacillus manganicus DSM 26584</name>
    <dbReference type="NCBI Taxonomy" id="1384049"/>
    <lineage>
        <taxon>Bacteria</taxon>
        <taxon>Bacillati</taxon>
        <taxon>Bacillota</taxon>
        <taxon>Bacilli</taxon>
        <taxon>Bacillales</taxon>
        <taxon>Caryophanaceae</taxon>
        <taxon>Ureibacillus</taxon>
    </lineage>
</organism>
<dbReference type="OrthoDB" id="2618795at2"/>
<dbReference type="STRING" id="1384049.CD29_08825"/>